<dbReference type="Pfam" id="PF19300">
    <property type="entry name" value="BPD_transp_1_N"/>
    <property type="match status" value="1"/>
</dbReference>
<evidence type="ECO:0000256" key="6">
    <source>
        <dbReference type="ARBA" id="ARBA00023136"/>
    </source>
</evidence>
<evidence type="ECO:0000256" key="4">
    <source>
        <dbReference type="ARBA" id="ARBA00022692"/>
    </source>
</evidence>
<dbReference type="GO" id="GO:0005886">
    <property type="term" value="C:plasma membrane"/>
    <property type="evidence" value="ECO:0007669"/>
    <property type="project" value="UniProtKB-SubCell"/>
</dbReference>
<feature type="transmembrane region" description="Helical" evidence="7">
    <location>
        <begin position="225"/>
        <end position="251"/>
    </location>
</feature>
<feature type="domain" description="ABC transmembrane type-1" evidence="8">
    <location>
        <begin position="94"/>
        <end position="290"/>
    </location>
</feature>
<sequence length="304" mass="33151">MAKYVVKRVLLAILTIFIVSAITFFSMYAIPGGPFSSEKALSPAVMAALEARYGLDQPVPVQYVNYMSRLLFHHDFGVSLKTGRDVFETITTGMQVSAKLGLSAAAVAIAFGLVLGSVAALNRGKVIDRIIVFFTTLATSAPSFVLATLLLLVFSIQLGWVPAWSAQNPNYILPVISLSMYPMAYITRLTKTSMLDALNQDYIRTARAKGVASYKVIFKHALRNALIPVVTYVGPMVAFIITGSMVVETIFSTGGLGSYFVTSINNRDYTLIMGVTIFLAILMVTANLITDIVYKLIDPRITFD</sequence>
<feature type="transmembrane region" description="Helical" evidence="7">
    <location>
        <begin position="168"/>
        <end position="186"/>
    </location>
</feature>
<comment type="similarity">
    <text evidence="7">Belongs to the binding-protein-dependent transport system permease family.</text>
</comment>
<feature type="transmembrane region" description="Helical" evidence="7">
    <location>
        <begin position="9"/>
        <end position="30"/>
    </location>
</feature>
<reference evidence="9" key="1">
    <citation type="journal article" date="2021" name="PeerJ">
        <title>Extensive microbial diversity within the chicken gut microbiome revealed by metagenomics and culture.</title>
        <authorList>
            <person name="Gilroy R."/>
            <person name="Ravi A."/>
            <person name="Getino M."/>
            <person name="Pursley I."/>
            <person name="Horton D.L."/>
            <person name="Alikhan N.F."/>
            <person name="Baker D."/>
            <person name="Gharbi K."/>
            <person name="Hall N."/>
            <person name="Watson M."/>
            <person name="Adriaenssens E.M."/>
            <person name="Foster-Nyarko E."/>
            <person name="Jarju S."/>
            <person name="Secka A."/>
            <person name="Antonio M."/>
            <person name="Oren A."/>
            <person name="Chaudhuri R.R."/>
            <person name="La Ragione R."/>
            <person name="Hildebrand F."/>
            <person name="Pallen M.J."/>
        </authorList>
    </citation>
    <scope>NUCLEOTIDE SEQUENCE</scope>
    <source>
        <strain evidence="9">ChiGjej4B4-18154</strain>
    </source>
</reference>
<dbReference type="SUPFAM" id="SSF161098">
    <property type="entry name" value="MetI-like"/>
    <property type="match status" value="1"/>
</dbReference>
<feature type="transmembrane region" description="Helical" evidence="7">
    <location>
        <begin position="100"/>
        <end position="121"/>
    </location>
</feature>
<organism evidence="9 10">
    <name type="scientific">Candidatus Allofournierella merdipullorum</name>
    <dbReference type="NCBI Taxonomy" id="2838595"/>
    <lineage>
        <taxon>Bacteria</taxon>
        <taxon>Bacillati</taxon>
        <taxon>Bacillota</taxon>
        <taxon>Clostridia</taxon>
        <taxon>Eubacteriales</taxon>
        <taxon>Oscillospiraceae</taxon>
        <taxon>Allofournierella</taxon>
    </lineage>
</organism>
<dbReference type="EMBL" id="DXBV01000022">
    <property type="protein sequence ID" value="HIZ30084.1"/>
    <property type="molecule type" value="Genomic_DNA"/>
</dbReference>
<keyword evidence="3" id="KW-1003">Cell membrane</keyword>
<dbReference type="PANTHER" id="PTHR43163:SF6">
    <property type="entry name" value="DIPEPTIDE TRANSPORT SYSTEM PERMEASE PROTEIN DPPB-RELATED"/>
    <property type="match status" value="1"/>
</dbReference>
<evidence type="ECO:0000256" key="3">
    <source>
        <dbReference type="ARBA" id="ARBA00022475"/>
    </source>
</evidence>
<comment type="subcellular location">
    <subcellularLocation>
        <location evidence="1 7">Cell membrane</location>
        <topology evidence="1 7">Multi-pass membrane protein</topology>
    </subcellularLocation>
</comment>
<dbReference type="CDD" id="cd06261">
    <property type="entry name" value="TM_PBP2"/>
    <property type="match status" value="1"/>
</dbReference>
<dbReference type="Pfam" id="PF00528">
    <property type="entry name" value="BPD_transp_1"/>
    <property type="match status" value="1"/>
</dbReference>
<dbReference type="Proteomes" id="UP000824035">
    <property type="component" value="Unassembled WGS sequence"/>
</dbReference>
<dbReference type="InterPro" id="IPR045621">
    <property type="entry name" value="BPD_transp_1_N"/>
</dbReference>
<protein>
    <submittedName>
        <fullName evidence="9">ABC transporter permease</fullName>
    </submittedName>
</protein>
<dbReference type="InterPro" id="IPR000515">
    <property type="entry name" value="MetI-like"/>
</dbReference>
<keyword evidence="6 7" id="KW-0472">Membrane</keyword>
<evidence type="ECO:0000259" key="8">
    <source>
        <dbReference type="PROSITE" id="PS50928"/>
    </source>
</evidence>
<keyword evidence="4 7" id="KW-0812">Transmembrane</keyword>
<keyword evidence="2 7" id="KW-0813">Transport</keyword>
<proteinExistence type="inferred from homology"/>
<dbReference type="RefSeq" id="WP_177522562.1">
    <property type="nucleotide sequence ID" value="NZ_CALXHM010000044.1"/>
</dbReference>
<gene>
    <name evidence="9" type="ORF">H9813_02475</name>
</gene>
<dbReference type="InterPro" id="IPR035906">
    <property type="entry name" value="MetI-like_sf"/>
</dbReference>
<evidence type="ECO:0000313" key="10">
    <source>
        <dbReference type="Proteomes" id="UP000824035"/>
    </source>
</evidence>
<evidence type="ECO:0000256" key="1">
    <source>
        <dbReference type="ARBA" id="ARBA00004651"/>
    </source>
</evidence>
<keyword evidence="5 7" id="KW-1133">Transmembrane helix</keyword>
<evidence type="ECO:0000256" key="5">
    <source>
        <dbReference type="ARBA" id="ARBA00022989"/>
    </source>
</evidence>
<feature type="transmembrane region" description="Helical" evidence="7">
    <location>
        <begin position="130"/>
        <end position="156"/>
    </location>
</feature>
<evidence type="ECO:0000313" key="9">
    <source>
        <dbReference type="EMBL" id="HIZ30084.1"/>
    </source>
</evidence>
<accession>A0A9D2IZC3</accession>
<evidence type="ECO:0000256" key="7">
    <source>
        <dbReference type="RuleBase" id="RU363032"/>
    </source>
</evidence>
<evidence type="ECO:0000256" key="2">
    <source>
        <dbReference type="ARBA" id="ARBA00022448"/>
    </source>
</evidence>
<feature type="transmembrane region" description="Helical" evidence="7">
    <location>
        <begin position="271"/>
        <end position="294"/>
    </location>
</feature>
<reference evidence="9" key="2">
    <citation type="submission" date="2021-04" db="EMBL/GenBank/DDBJ databases">
        <authorList>
            <person name="Gilroy R."/>
        </authorList>
    </citation>
    <scope>NUCLEOTIDE SEQUENCE</scope>
    <source>
        <strain evidence="9">ChiGjej4B4-18154</strain>
    </source>
</reference>
<dbReference type="PANTHER" id="PTHR43163">
    <property type="entry name" value="DIPEPTIDE TRANSPORT SYSTEM PERMEASE PROTEIN DPPB-RELATED"/>
    <property type="match status" value="1"/>
</dbReference>
<comment type="caution">
    <text evidence="9">The sequence shown here is derived from an EMBL/GenBank/DDBJ whole genome shotgun (WGS) entry which is preliminary data.</text>
</comment>
<dbReference type="PROSITE" id="PS50928">
    <property type="entry name" value="ABC_TM1"/>
    <property type="match status" value="1"/>
</dbReference>
<name>A0A9D2IZC3_9FIRM</name>
<dbReference type="Gene3D" id="1.10.3720.10">
    <property type="entry name" value="MetI-like"/>
    <property type="match status" value="1"/>
</dbReference>
<dbReference type="AlphaFoldDB" id="A0A9D2IZC3"/>
<dbReference type="GO" id="GO:0055085">
    <property type="term" value="P:transmembrane transport"/>
    <property type="evidence" value="ECO:0007669"/>
    <property type="project" value="InterPro"/>
</dbReference>